<sequence>MNTSILNTADFPIVWFTATAVSPGFAEQWIVEMDKLLAQQKPFVMIVSEPPKEDTSKQDKKALALWFKKNKIVFSGTCTGVVGIIPSPIKRKLMQLQTKAFEKAFGIKLIIIARSNDATRAAHAMLTHAN</sequence>
<organism evidence="1 2">
    <name type="scientific">Kordiimonas pumila</name>
    <dbReference type="NCBI Taxonomy" id="2161677"/>
    <lineage>
        <taxon>Bacteria</taxon>
        <taxon>Pseudomonadati</taxon>
        <taxon>Pseudomonadota</taxon>
        <taxon>Alphaproteobacteria</taxon>
        <taxon>Kordiimonadales</taxon>
        <taxon>Kordiimonadaceae</taxon>
        <taxon>Kordiimonas</taxon>
    </lineage>
</organism>
<comment type="caution">
    <text evidence="1">The sequence shown here is derived from an EMBL/GenBank/DDBJ whole genome shotgun (WGS) entry which is preliminary data.</text>
</comment>
<name>A0ABV7D6X4_9PROT</name>
<dbReference type="RefSeq" id="WP_194213942.1">
    <property type="nucleotide sequence ID" value="NZ_CP061205.1"/>
</dbReference>
<protein>
    <submittedName>
        <fullName evidence="1">Uncharacterized protein</fullName>
    </submittedName>
</protein>
<gene>
    <name evidence="1" type="ORF">ACFOKA_10815</name>
</gene>
<reference evidence="2" key="1">
    <citation type="journal article" date="2019" name="Int. J. Syst. Evol. Microbiol.">
        <title>The Global Catalogue of Microorganisms (GCM) 10K type strain sequencing project: providing services to taxonomists for standard genome sequencing and annotation.</title>
        <authorList>
            <consortium name="The Broad Institute Genomics Platform"/>
            <consortium name="The Broad Institute Genome Sequencing Center for Infectious Disease"/>
            <person name="Wu L."/>
            <person name="Ma J."/>
        </authorList>
    </citation>
    <scope>NUCLEOTIDE SEQUENCE [LARGE SCALE GENOMIC DNA]</scope>
    <source>
        <strain evidence="2">KCTC 62164</strain>
    </source>
</reference>
<proteinExistence type="predicted"/>
<evidence type="ECO:0000313" key="1">
    <source>
        <dbReference type="EMBL" id="MFC3052392.1"/>
    </source>
</evidence>
<evidence type="ECO:0000313" key="2">
    <source>
        <dbReference type="Proteomes" id="UP001595444"/>
    </source>
</evidence>
<accession>A0ABV7D6X4</accession>
<dbReference type="Proteomes" id="UP001595444">
    <property type="component" value="Unassembled WGS sequence"/>
</dbReference>
<dbReference type="EMBL" id="JBHRSL010000010">
    <property type="protein sequence ID" value="MFC3052392.1"/>
    <property type="molecule type" value="Genomic_DNA"/>
</dbReference>
<keyword evidence="2" id="KW-1185">Reference proteome</keyword>